<dbReference type="SUPFAM" id="SSF69318">
    <property type="entry name" value="Integrin alpha N-terminal domain"/>
    <property type="match status" value="1"/>
</dbReference>
<dbReference type="GO" id="GO:0034198">
    <property type="term" value="P:cellular response to amino acid starvation"/>
    <property type="evidence" value="ECO:0007669"/>
    <property type="project" value="TreeGrafter"/>
</dbReference>
<dbReference type="GO" id="GO:1904262">
    <property type="term" value="P:negative regulation of TORC1 signaling"/>
    <property type="evidence" value="ECO:0007669"/>
    <property type="project" value="TreeGrafter"/>
</dbReference>
<dbReference type="GO" id="GO:0015629">
    <property type="term" value="C:actin cytoskeleton"/>
    <property type="evidence" value="ECO:0007669"/>
    <property type="project" value="InterPro"/>
</dbReference>
<dbReference type="GO" id="GO:0030027">
    <property type="term" value="C:lamellipodium"/>
    <property type="evidence" value="ECO:0007669"/>
    <property type="project" value="TreeGrafter"/>
</dbReference>
<keyword evidence="2" id="KW-1185">Reference proteome</keyword>
<evidence type="ECO:0000313" key="1">
    <source>
        <dbReference type="EMBL" id="VDN20986.1"/>
    </source>
</evidence>
<dbReference type="OrthoDB" id="10267127at2759"/>
<dbReference type="Proteomes" id="UP000281553">
    <property type="component" value="Unassembled WGS sequence"/>
</dbReference>
<name>A0A3P7PSM1_DIBLA</name>
<dbReference type="EMBL" id="UYRU01071415">
    <property type="protein sequence ID" value="VDN20986.1"/>
    <property type="molecule type" value="Genomic_DNA"/>
</dbReference>
<sequence length="140" mass="15534">NVYTCQHFRPDNQAVLLGSADFDHVNCACVGDLDFDGRPEIVIGTFGKQLLLYRWVDEKASDPAAATDKVLPRGHYECVSRRTVAGQVHSLLYGYDFLGDGCLCLAVLTSQGLQVLQCKSETVMDLLERRLDCLFTESKS</sequence>
<reference evidence="1 2" key="1">
    <citation type="submission" date="2018-11" db="EMBL/GenBank/DDBJ databases">
        <authorList>
            <consortium name="Pathogen Informatics"/>
        </authorList>
    </citation>
    <scope>NUCLEOTIDE SEQUENCE [LARGE SCALE GENOMIC DNA]</scope>
</reference>
<dbReference type="GO" id="GO:0007015">
    <property type="term" value="P:actin filament organization"/>
    <property type="evidence" value="ECO:0007669"/>
    <property type="project" value="InterPro"/>
</dbReference>
<dbReference type="InterPro" id="IPR029982">
    <property type="entry name" value="Kptn"/>
</dbReference>
<feature type="non-terminal residue" evidence="1">
    <location>
        <position position="1"/>
    </location>
</feature>
<dbReference type="InterPro" id="IPR028994">
    <property type="entry name" value="Integrin_alpha_N"/>
</dbReference>
<dbReference type="GO" id="GO:0051015">
    <property type="term" value="F:actin filament binding"/>
    <property type="evidence" value="ECO:0007669"/>
    <property type="project" value="TreeGrafter"/>
</dbReference>
<organism evidence="1 2">
    <name type="scientific">Dibothriocephalus latus</name>
    <name type="common">Fish tapeworm</name>
    <name type="synonym">Diphyllobothrium latum</name>
    <dbReference type="NCBI Taxonomy" id="60516"/>
    <lineage>
        <taxon>Eukaryota</taxon>
        <taxon>Metazoa</taxon>
        <taxon>Spiralia</taxon>
        <taxon>Lophotrochozoa</taxon>
        <taxon>Platyhelminthes</taxon>
        <taxon>Cestoda</taxon>
        <taxon>Eucestoda</taxon>
        <taxon>Diphyllobothriidea</taxon>
        <taxon>Diphyllobothriidae</taxon>
        <taxon>Dibothriocephalus</taxon>
    </lineage>
</organism>
<dbReference type="PANTHER" id="PTHR15435">
    <property type="entry name" value="KICSTOR COMPLEX PROTEIN KAPTIN"/>
    <property type="match status" value="1"/>
</dbReference>
<dbReference type="AlphaFoldDB" id="A0A3P7PSM1"/>
<protein>
    <submittedName>
        <fullName evidence="1">Uncharacterized protein</fullName>
    </submittedName>
</protein>
<proteinExistence type="predicted"/>
<dbReference type="PANTHER" id="PTHR15435:SF2">
    <property type="entry name" value="KICSTOR COMPLEX PROTEIN KAPTIN"/>
    <property type="match status" value="1"/>
</dbReference>
<gene>
    <name evidence="1" type="ORF">DILT_LOCUS13740</name>
</gene>
<accession>A0A3P7PSM1</accession>
<evidence type="ECO:0000313" key="2">
    <source>
        <dbReference type="Proteomes" id="UP000281553"/>
    </source>
</evidence>